<organism evidence="4">
    <name type="scientific">Leptolyngbya boryana CZ1</name>
    <dbReference type="NCBI Taxonomy" id="3060204"/>
    <lineage>
        <taxon>Bacteria</taxon>
        <taxon>Bacillati</taxon>
        <taxon>Cyanobacteriota</taxon>
        <taxon>Cyanophyceae</taxon>
        <taxon>Leptolyngbyales</taxon>
        <taxon>Leptolyngbyaceae</taxon>
        <taxon>Leptolyngbya group</taxon>
        <taxon>Leptolyngbya</taxon>
    </lineage>
</organism>
<evidence type="ECO:0000256" key="1">
    <source>
        <dbReference type="PROSITE-ProRule" id="PRU00169"/>
    </source>
</evidence>
<keyword evidence="2" id="KW-0472">Membrane</keyword>
<protein>
    <submittedName>
        <fullName evidence="4">Response regulator</fullName>
    </submittedName>
</protein>
<dbReference type="RefSeq" id="WP_316428063.1">
    <property type="nucleotide sequence ID" value="NZ_CP130144.1"/>
</dbReference>
<dbReference type="EMBL" id="CP130144">
    <property type="protein sequence ID" value="WNZ47353.1"/>
    <property type="molecule type" value="Genomic_DNA"/>
</dbReference>
<gene>
    <name evidence="4" type="ORF">Q2T42_05825</name>
</gene>
<dbReference type="PANTHER" id="PTHR43228:SF1">
    <property type="entry name" value="TWO-COMPONENT RESPONSE REGULATOR ARR22"/>
    <property type="match status" value="1"/>
</dbReference>
<dbReference type="PROSITE" id="PS50110">
    <property type="entry name" value="RESPONSE_REGULATORY"/>
    <property type="match status" value="1"/>
</dbReference>
<reference evidence="4" key="1">
    <citation type="journal article" date="2023" name="Plants (Basel)">
        <title>Genomic Analysis of Leptolyngbya boryana CZ1 Reveals Efficient Carbon Fixation Modules.</title>
        <authorList>
            <person name="Bai X."/>
            <person name="Wang H."/>
            <person name="Cheng W."/>
            <person name="Wang J."/>
            <person name="Ma M."/>
            <person name="Hu H."/>
            <person name="Song Z."/>
            <person name="Ma H."/>
            <person name="Fan Y."/>
            <person name="Du C."/>
            <person name="Xu J."/>
        </authorList>
    </citation>
    <scope>NUCLEOTIDE SEQUENCE</scope>
    <source>
        <strain evidence="4">CZ1</strain>
    </source>
</reference>
<evidence type="ECO:0000313" key="4">
    <source>
        <dbReference type="EMBL" id="WNZ47353.1"/>
    </source>
</evidence>
<dbReference type="InterPro" id="IPR052048">
    <property type="entry name" value="ST_Response_Regulator"/>
</dbReference>
<dbReference type="PANTHER" id="PTHR43228">
    <property type="entry name" value="TWO-COMPONENT RESPONSE REGULATOR"/>
    <property type="match status" value="1"/>
</dbReference>
<dbReference type="Pfam" id="PF00072">
    <property type="entry name" value="Response_reg"/>
    <property type="match status" value="1"/>
</dbReference>
<keyword evidence="2" id="KW-1133">Transmembrane helix</keyword>
<evidence type="ECO:0000256" key="2">
    <source>
        <dbReference type="SAM" id="Phobius"/>
    </source>
</evidence>
<dbReference type="SUPFAM" id="SSF52172">
    <property type="entry name" value="CheY-like"/>
    <property type="match status" value="1"/>
</dbReference>
<dbReference type="GO" id="GO:0000160">
    <property type="term" value="P:phosphorelay signal transduction system"/>
    <property type="evidence" value="ECO:0007669"/>
    <property type="project" value="InterPro"/>
</dbReference>
<dbReference type="AlphaFoldDB" id="A0AA96WY62"/>
<proteinExistence type="predicted"/>
<dbReference type="Gene3D" id="3.40.50.2300">
    <property type="match status" value="1"/>
</dbReference>
<evidence type="ECO:0000259" key="3">
    <source>
        <dbReference type="PROSITE" id="PS50110"/>
    </source>
</evidence>
<feature type="transmembrane region" description="Helical" evidence="2">
    <location>
        <begin position="12"/>
        <end position="31"/>
    </location>
</feature>
<keyword evidence="2" id="KW-0812">Transmembrane</keyword>
<dbReference type="CDD" id="cd00156">
    <property type="entry name" value="REC"/>
    <property type="match status" value="1"/>
</dbReference>
<name>A0AA96WY62_LEPBY</name>
<dbReference type="InterPro" id="IPR001789">
    <property type="entry name" value="Sig_transdc_resp-reg_receiver"/>
</dbReference>
<feature type="domain" description="Response regulatory" evidence="3">
    <location>
        <begin position="113"/>
        <end position="229"/>
    </location>
</feature>
<sequence length="235" mass="25557">MSVDDIVKLIDAITKLLSVLVYPAVLLFFLIRFGRDLSEFFSGLGELSFKGAGFEASLKRKQAEAAAALAAAAISKPGESPNSEAAVQEAKAAVTVVSEAVNPRIAKRASRARVLWVDDRPSNNIYERQALEALGVSFDLATSTEEALNKIERRRFDAIISDMGRPPDAQAGYTLLDKLRAMGNQTPFIIYAGSKLPEHIAEARRRGAVGCTNSANDLFELVLFAISRKVDKKWG</sequence>
<feature type="modified residue" description="4-aspartylphosphate" evidence="1">
    <location>
        <position position="162"/>
    </location>
</feature>
<keyword evidence="1" id="KW-0597">Phosphoprotein</keyword>
<dbReference type="InterPro" id="IPR011006">
    <property type="entry name" value="CheY-like_superfamily"/>
</dbReference>
<accession>A0AA96WY62</accession>
<dbReference type="SMART" id="SM00448">
    <property type="entry name" value="REC"/>
    <property type="match status" value="1"/>
</dbReference>
<reference evidence="4" key="2">
    <citation type="submission" date="2023-07" db="EMBL/GenBank/DDBJ databases">
        <authorList>
            <person name="Bai X.-H."/>
            <person name="Wang H.-H."/>
            <person name="Wang J."/>
            <person name="Ma M.-Y."/>
            <person name="Hu H.-H."/>
            <person name="Song Z.-L."/>
            <person name="Ma H.-G."/>
            <person name="Fan Y."/>
            <person name="Du C.-Y."/>
            <person name="Xu J.-C."/>
        </authorList>
    </citation>
    <scope>NUCLEOTIDE SEQUENCE</scope>
    <source>
        <strain evidence="4">CZ1</strain>
    </source>
</reference>